<feature type="transmembrane region" description="Helical" evidence="7">
    <location>
        <begin position="318"/>
        <end position="343"/>
    </location>
</feature>
<dbReference type="InterPro" id="IPR036259">
    <property type="entry name" value="MFS_trans_sf"/>
</dbReference>
<proteinExistence type="predicted"/>
<evidence type="ECO:0000313" key="8">
    <source>
        <dbReference type="EMBL" id="KAF4381423.1"/>
    </source>
</evidence>
<keyword evidence="9" id="KW-1185">Reference proteome</keyword>
<accession>A0A7J6GEV1</accession>
<evidence type="ECO:0000256" key="5">
    <source>
        <dbReference type="ARBA" id="ARBA00023136"/>
    </source>
</evidence>
<feature type="transmembrane region" description="Helical" evidence="7">
    <location>
        <begin position="231"/>
        <end position="250"/>
    </location>
</feature>
<dbReference type="AlphaFoldDB" id="A0A7J6GEV1"/>
<reference evidence="8 9" key="1">
    <citation type="journal article" date="2020" name="bioRxiv">
        <title>Sequence and annotation of 42 cannabis genomes reveals extensive copy number variation in cannabinoid synthesis and pathogen resistance genes.</title>
        <authorList>
            <person name="Mckernan K.J."/>
            <person name="Helbert Y."/>
            <person name="Kane L.T."/>
            <person name="Ebling H."/>
            <person name="Zhang L."/>
            <person name="Liu B."/>
            <person name="Eaton Z."/>
            <person name="Mclaughlin S."/>
            <person name="Kingan S."/>
            <person name="Baybayan P."/>
            <person name="Concepcion G."/>
            <person name="Jordan M."/>
            <person name="Riva A."/>
            <person name="Barbazuk W."/>
            <person name="Harkins T."/>
        </authorList>
    </citation>
    <scope>NUCLEOTIDE SEQUENCE [LARGE SCALE GENOMIC DNA]</scope>
    <source>
        <strain evidence="9">cv. Jamaican Lion 4</strain>
        <tissue evidence="8">Leaf</tissue>
    </source>
</reference>
<dbReference type="GO" id="GO:0016020">
    <property type="term" value="C:membrane"/>
    <property type="evidence" value="ECO:0007669"/>
    <property type="project" value="UniProtKB-SubCell"/>
</dbReference>
<dbReference type="Proteomes" id="UP000583929">
    <property type="component" value="Unassembled WGS sequence"/>
</dbReference>
<evidence type="ECO:0000313" key="9">
    <source>
        <dbReference type="Proteomes" id="UP000583929"/>
    </source>
</evidence>
<keyword evidence="2" id="KW-0813">Transport</keyword>
<feature type="transmembrane region" description="Helical" evidence="7">
    <location>
        <begin position="349"/>
        <end position="373"/>
    </location>
</feature>
<sequence length="403" mass="43943">MATPTPSFSPSLSTASPLPLSTFKSRSLLAILSTIIFIVYVDQGTIASNGINGIASNGTINGRGIQGDFNLTNSQDGFLGSSYLIGFVVSTFVVAILTSRLTGFGQGPLIILGAPIISDIAPHLKEAMWISIYYSFTTPGFAFDWKVFELAICIPNIITVYVSPIHFKSTDKRLKVVRIFQDLKLIFNKNFLLNNLGLIFYTFVLGAYSFWGPKAGYVLYEMNNADNIFGGMTLLCGVVGTLFGGWILSYTGNSINYAFKIQSFSTYLGTFLCLGAFFTTNRILFIGLFGMGEVALFVVQGATYYTSLHCVPPHTKSTAMFVSQLIIHTLGDVISFPLVGHILDWTHNWRTTCIILTSVLFLAAICWTIGIFVSKENITEESVESTSEGQITSSSSSVSLVNL</sequence>
<organism evidence="8 9">
    <name type="scientific">Cannabis sativa</name>
    <name type="common">Hemp</name>
    <name type="synonym">Marijuana</name>
    <dbReference type="NCBI Taxonomy" id="3483"/>
    <lineage>
        <taxon>Eukaryota</taxon>
        <taxon>Viridiplantae</taxon>
        <taxon>Streptophyta</taxon>
        <taxon>Embryophyta</taxon>
        <taxon>Tracheophyta</taxon>
        <taxon>Spermatophyta</taxon>
        <taxon>Magnoliopsida</taxon>
        <taxon>eudicotyledons</taxon>
        <taxon>Gunneridae</taxon>
        <taxon>Pentapetalae</taxon>
        <taxon>rosids</taxon>
        <taxon>fabids</taxon>
        <taxon>Rosales</taxon>
        <taxon>Cannabaceae</taxon>
        <taxon>Cannabis</taxon>
    </lineage>
</organism>
<evidence type="ECO:0000256" key="3">
    <source>
        <dbReference type="ARBA" id="ARBA00022692"/>
    </source>
</evidence>
<protein>
    <submittedName>
        <fullName evidence="8">Uncharacterized protein</fullName>
    </submittedName>
</protein>
<keyword evidence="5 7" id="KW-0472">Membrane</keyword>
<feature type="transmembrane region" description="Helical" evidence="7">
    <location>
        <begin position="78"/>
        <end position="97"/>
    </location>
</feature>
<feature type="transmembrane region" description="Helical" evidence="7">
    <location>
        <begin position="191"/>
        <end position="211"/>
    </location>
</feature>
<feature type="transmembrane region" description="Helical" evidence="7">
    <location>
        <begin position="283"/>
        <end position="306"/>
    </location>
</feature>
<dbReference type="InterPro" id="IPR044770">
    <property type="entry name" value="MFS_spinster-like"/>
</dbReference>
<keyword evidence="3 7" id="KW-0812">Transmembrane</keyword>
<dbReference type="PANTHER" id="PTHR23505">
    <property type="entry name" value="SPINSTER"/>
    <property type="match status" value="1"/>
</dbReference>
<feature type="transmembrane region" description="Helical" evidence="7">
    <location>
        <begin position="28"/>
        <end position="46"/>
    </location>
</feature>
<dbReference type="Gene3D" id="1.20.1250.20">
    <property type="entry name" value="MFS general substrate transporter like domains"/>
    <property type="match status" value="1"/>
</dbReference>
<evidence type="ECO:0000256" key="4">
    <source>
        <dbReference type="ARBA" id="ARBA00022989"/>
    </source>
</evidence>
<dbReference type="PANTHER" id="PTHR23505:SF79">
    <property type="entry name" value="PROTEIN SPINSTER"/>
    <property type="match status" value="1"/>
</dbReference>
<keyword evidence="4 7" id="KW-1133">Transmembrane helix</keyword>
<evidence type="ECO:0000256" key="7">
    <source>
        <dbReference type="SAM" id="Phobius"/>
    </source>
</evidence>
<comment type="subcellular location">
    <subcellularLocation>
        <location evidence="1">Membrane</location>
        <topology evidence="1">Multi-pass membrane protein</topology>
    </subcellularLocation>
</comment>
<evidence type="ECO:0000256" key="2">
    <source>
        <dbReference type="ARBA" id="ARBA00022448"/>
    </source>
</evidence>
<name>A0A7J6GEV1_CANSA</name>
<comment type="caution">
    <text evidence="8">The sequence shown here is derived from an EMBL/GenBank/DDBJ whole genome shotgun (WGS) entry which is preliminary data.</text>
</comment>
<dbReference type="EMBL" id="JAATIQ010000109">
    <property type="protein sequence ID" value="KAF4381423.1"/>
    <property type="molecule type" value="Genomic_DNA"/>
</dbReference>
<feature type="region of interest" description="Disordered" evidence="6">
    <location>
        <begin position="384"/>
        <end position="403"/>
    </location>
</feature>
<dbReference type="SUPFAM" id="SSF103473">
    <property type="entry name" value="MFS general substrate transporter"/>
    <property type="match status" value="1"/>
</dbReference>
<feature type="compositionally biased region" description="Low complexity" evidence="6">
    <location>
        <begin position="385"/>
        <end position="403"/>
    </location>
</feature>
<gene>
    <name evidence="8" type="ORF">G4B88_029778</name>
</gene>
<evidence type="ECO:0000256" key="6">
    <source>
        <dbReference type="SAM" id="MobiDB-lite"/>
    </source>
</evidence>
<evidence type="ECO:0000256" key="1">
    <source>
        <dbReference type="ARBA" id="ARBA00004141"/>
    </source>
</evidence>